<evidence type="ECO:0000313" key="6">
    <source>
        <dbReference type="EMBL" id="OLO11053.1"/>
    </source>
</evidence>
<feature type="transmembrane region" description="Helical" evidence="4">
    <location>
        <begin position="169"/>
        <end position="186"/>
    </location>
</feature>
<keyword evidence="4" id="KW-0812">Transmembrane</keyword>
<dbReference type="InterPro" id="IPR029787">
    <property type="entry name" value="Nucleotide_cyclase"/>
</dbReference>
<dbReference type="SMART" id="SM00267">
    <property type="entry name" value="GGDEF"/>
    <property type="match status" value="1"/>
</dbReference>
<evidence type="ECO:0000259" key="5">
    <source>
        <dbReference type="PROSITE" id="PS50887"/>
    </source>
</evidence>
<dbReference type="STRING" id="223900.GCA_000821045_00369"/>
<feature type="transmembrane region" description="Helical" evidence="4">
    <location>
        <begin position="30"/>
        <end position="51"/>
    </location>
</feature>
<evidence type="ECO:0000313" key="7">
    <source>
        <dbReference type="Proteomes" id="UP000186806"/>
    </source>
</evidence>
<dbReference type="Gene3D" id="3.30.70.270">
    <property type="match status" value="1"/>
</dbReference>
<dbReference type="PROSITE" id="PS50887">
    <property type="entry name" value="GGDEF"/>
    <property type="match status" value="1"/>
</dbReference>
<sequence length="365" mass="40880">MASRALQRLWGWSCSAPGALPLEHRRSYEVVAQTFVLASLGHLLFACVLIGLQIPLLIVLNLACVATNTAALMLHRRLQLHRAMTVKLSATLLLITSSVWLIGPDAGFEYYFFLLLCEMLISDMAARYKIVMSATVGSVALATLLMAPHSTPWMLEAEAFREDIRLTNLVMVFLILGLILWRLHAITERCEHHFRRDATHDYLTTVLNRRAIFHEADMLWQQGRDFTLLLLDADHFKQVNDTHGHTAGDEVLRHLAYIVRAALREGDRLGRVGGEEFLIVLPDSTRGEVLSVATRIRRCLADQPCRMEALTLSVTFSMGMATAQEATSLQTLIDMADRRLYRAKSAGRDQLVMSDLEIIGPAAMS</sequence>
<dbReference type="SUPFAM" id="SSF55073">
    <property type="entry name" value="Nucleotide cyclase"/>
    <property type="match status" value="1"/>
</dbReference>
<keyword evidence="4" id="KW-0472">Membrane</keyword>
<evidence type="ECO:0000256" key="1">
    <source>
        <dbReference type="ARBA" id="ARBA00001946"/>
    </source>
</evidence>
<reference evidence="6 7" key="1">
    <citation type="submission" date="2016-12" db="EMBL/GenBank/DDBJ databases">
        <title>Draft genome sequences of strains Salinicola socius SMB35, Salinicola sp. MH3R3-1 and Chromohalobacter sp. SMB17 from the Verkhnekamsk potash mining region of Russia.</title>
        <authorList>
            <person name="Mavrodi D.V."/>
            <person name="Olsson B.E."/>
            <person name="Korsakova E.S."/>
            <person name="Pyankova A."/>
            <person name="Mavrodi O.V."/>
            <person name="Plotnikova E.G."/>
        </authorList>
    </citation>
    <scope>NUCLEOTIDE SEQUENCE [LARGE SCALE GENOMIC DNA]</scope>
    <source>
        <strain evidence="6 7">SMB17</strain>
    </source>
</reference>
<dbReference type="FunFam" id="3.30.70.270:FF:000001">
    <property type="entry name" value="Diguanylate cyclase domain protein"/>
    <property type="match status" value="1"/>
</dbReference>
<dbReference type="GO" id="GO:0052621">
    <property type="term" value="F:diguanylate cyclase activity"/>
    <property type="evidence" value="ECO:0007669"/>
    <property type="project" value="UniProtKB-EC"/>
</dbReference>
<dbReference type="InterPro" id="IPR000160">
    <property type="entry name" value="GGDEF_dom"/>
</dbReference>
<dbReference type="CDD" id="cd01949">
    <property type="entry name" value="GGDEF"/>
    <property type="match status" value="1"/>
</dbReference>
<dbReference type="RefSeq" id="WP_075369487.1">
    <property type="nucleotide sequence ID" value="NZ_MSDQ01000027.1"/>
</dbReference>
<name>A0A1Q8TBI3_9GAMM</name>
<feature type="transmembrane region" description="Helical" evidence="4">
    <location>
        <begin position="130"/>
        <end position="149"/>
    </location>
</feature>
<dbReference type="InterPro" id="IPR050469">
    <property type="entry name" value="Diguanylate_Cyclase"/>
</dbReference>
<organism evidence="6 7">
    <name type="scientific">Chromohalobacter japonicus</name>
    <dbReference type="NCBI Taxonomy" id="223900"/>
    <lineage>
        <taxon>Bacteria</taxon>
        <taxon>Pseudomonadati</taxon>
        <taxon>Pseudomonadota</taxon>
        <taxon>Gammaproteobacteria</taxon>
        <taxon>Oceanospirillales</taxon>
        <taxon>Halomonadaceae</taxon>
        <taxon>Chromohalobacter</taxon>
    </lineage>
</organism>
<dbReference type="Proteomes" id="UP000186806">
    <property type="component" value="Unassembled WGS sequence"/>
</dbReference>
<protein>
    <recommendedName>
        <fullName evidence="2">diguanylate cyclase</fullName>
        <ecNumber evidence="2">2.7.7.65</ecNumber>
    </recommendedName>
</protein>
<dbReference type="InterPro" id="IPR043128">
    <property type="entry name" value="Rev_trsase/Diguanyl_cyclase"/>
</dbReference>
<proteinExistence type="predicted"/>
<dbReference type="PANTHER" id="PTHR45138">
    <property type="entry name" value="REGULATORY COMPONENTS OF SENSORY TRANSDUCTION SYSTEM"/>
    <property type="match status" value="1"/>
</dbReference>
<gene>
    <name evidence="6" type="ORF">BTW10_11300</name>
</gene>
<dbReference type="AlphaFoldDB" id="A0A1Q8TBI3"/>
<dbReference type="EC" id="2.7.7.65" evidence="2"/>
<comment type="caution">
    <text evidence="6">The sequence shown here is derived from an EMBL/GenBank/DDBJ whole genome shotgun (WGS) entry which is preliminary data.</text>
</comment>
<keyword evidence="7" id="KW-1185">Reference proteome</keyword>
<dbReference type="Pfam" id="PF00990">
    <property type="entry name" value="GGDEF"/>
    <property type="match status" value="1"/>
</dbReference>
<dbReference type="NCBIfam" id="TIGR00254">
    <property type="entry name" value="GGDEF"/>
    <property type="match status" value="1"/>
</dbReference>
<feature type="domain" description="GGDEF" evidence="5">
    <location>
        <begin position="224"/>
        <end position="356"/>
    </location>
</feature>
<evidence type="ECO:0000256" key="2">
    <source>
        <dbReference type="ARBA" id="ARBA00012528"/>
    </source>
</evidence>
<evidence type="ECO:0000256" key="3">
    <source>
        <dbReference type="ARBA" id="ARBA00034247"/>
    </source>
</evidence>
<dbReference type="EMBL" id="MSDQ01000027">
    <property type="protein sequence ID" value="OLO11053.1"/>
    <property type="molecule type" value="Genomic_DNA"/>
</dbReference>
<comment type="cofactor">
    <cofactor evidence="1">
        <name>Mg(2+)</name>
        <dbReference type="ChEBI" id="CHEBI:18420"/>
    </cofactor>
</comment>
<dbReference type="PANTHER" id="PTHR45138:SF9">
    <property type="entry name" value="DIGUANYLATE CYCLASE DGCM-RELATED"/>
    <property type="match status" value="1"/>
</dbReference>
<keyword evidence="4" id="KW-1133">Transmembrane helix</keyword>
<comment type="catalytic activity">
    <reaction evidence="3">
        <text>2 GTP = 3',3'-c-di-GMP + 2 diphosphate</text>
        <dbReference type="Rhea" id="RHEA:24898"/>
        <dbReference type="ChEBI" id="CHEBI:33019"/>
        <dbReference type="ChEBI" id="CHEBI:37565"/>
        <dbReference type="ChEBI" id="CHEBI:58805"/>
        <dbReference type="EC" id="2.7.7.65"/>
    </reaction>
</comment>
<accession>A0A1Q8TBI3</accession>
<evidence type="ECO:0000256" key="4">
    <source>
        <dbReference type="SAM" id="Phobius"/>
    </source>
</evidence>